<dbReference type="Gene3D" id="3.40.50.1820">
    <property type="entry name" value="alpha/beta hydrolase"/>
    <property type="match status" value="1"/>
</dbReference>
<dbReference type="InterPro" id="IPR000073">
    <property type="entry name" value="AB_hydrolase_1"/>
</dbReference>
<dbReference type="PANTHER" id="PTHR43689">
    <property type="entry name" value="HYDROLASE"/>
    <property type="match status" value="1"/>
</dbReference>
<keyword evidence="3" id="KW-1185">Reference proteome</keyword>
<evidence type="ECO:0000313" key="3">
    <source>
        <dbReference type="Proteomes" id="UP000028058"/>
    </source>
</evidence>
<comment type="caution">
    <text evidence="2">The sequence shown here is derived from an EMBL/GenBank/DDBJ whole genome shotgun (WGS) entry which is preliminary data.</text>
</comment>
<dbReference type="RefSeq" id="WP_043465673.1">
    <property type="nucleotide sequence ID" value="NZ_JNAD02000020.1"/>
</dbReference>
<gene>
    <name evidence="2" type="ORF">SFRA_030570</name>
</gene>
<dbReference type="OrthoDB" id="5422338at2"/>
<dbReference type="SUPFAM" id="SSF53474">
    <property type="entry name" value="alpha/beta-Hydrolases"/>
    <property type="match status" value="1"/>
</dbReference>
<protein>
    <submittedName>
        <fullName evidence="2">Alpha/beta hydrolase</fullName>
    </submittedName>
</protein>
<dbReference type="Pfam" id="PF12697">
    <property type="entry name" value="Abhydrolase_6"/>
    <property type="match status" value="1"/>
</dbReference>
<dbReference type="GO" id="GO:0016787">
    <property type="term" value="F:hydrolase activity"/>
    <property type="evidence" value="ECO:0007669"/>
    <property type="project" value="UniProtKB-KW"/>
</dbReference>
<dbReference type="PANTHER" id="PTHR43689:SF8">
    <property type="entry name" value="ALPHA_BETA-HYDROLASES SUPERFAMILY PROTEIN"/>
    <property type="match status" value="1"/>
</dbReference>
<dbReference type="AlphaFoldDB" id="A0A3M8ESH5"/>
<dbReference type="InterPro" id="IPR029058">
    <property type="entry name" value="AB_hydrolase_fold"/>
</dbReference>
<feature type="domain" description="AB hydrolase-1" evidence="1">
    <location>
        <begin position="31"/>
        <end position="281"/>
    </location>
</feature>
<dbReference type="Proteomes" id="UP000028058">
    <property type="component" value="Unassembled WGS sequence"/>
</dbReference>
<reference evidence="2 3" key="1">
    <citation type="journal article" date="2014" name="Genome Announc.">
        <title>Draft Genome Sequence of Streptomyces fradiae ATCC 19609, a Strain Highly Sensitive to Antibiotics.</title>
        <authorList>
            <person name="Bekker O.B."/>
            <person name="Klimina K.M."/>
            <person name="Vatlin A.A."/>
            <person name="Zakharevich N.V."/>
            <person name="Kasianov A.S."/>
            <person name="Danilenko V.N."/>
        </authorList>
    </citation>
    <scope>NUCLEOTIDE SEQUENCE [LARGE SCALE GENOMIC DNA]</scope>
    <source>
        <strain evidence="2 3">ATCC 19609</strain>
    </source>
</reference>
<evidence type="ECO:0000259" key="1">
    <source>
        <dbReference type="Pfam" id="PF12697"/>
    </source>
</evidence>
<name>A0A3M8ESH5_9ACTN</name>
<keyword evidence="2" id="KW-0378">Hydrolase</keyword>
<organism evidence="2 3">
    <name type="scientific">Streptomyces xinghaiensis</name>
    <dbReference type="NCBI Taxonomy" id="1038928"/>
    <lineage>
        <taxon>Bacteria</taxon>
        <taxon>Bacillati</taxon>
        <taxon>Actinomycetota</taxon>
        <taxon>Actinomycetes</taxon>
        <taxon>Kitasatosporales</taxon>
        <taxon>Streptomycetaceae</taxon>
        <taxon>Streptomyces</taxon>
    </lineage>
</organism>
<dbReference type="EMBL" id="JNAD02000020">
    <property type="protein sequence ID" value="RKM90974.1"/>
    <property type="molecule type" value="Genomic_DNA"/>
</dbReference>
<accession>A0A3M8ESH5</accession>
<proteinExistence type="predicted"/>
<sequence>MPEPTRATVVTDDGAHLAVYTDGDPHAAVTVVLSHGYLMTADTWRLQTRSLAASGYRVVRYDQRAHGHSGPGEEPASVERLGADLAHVITAASPRGPIVLAGHSLGGMALLSLAVRDPHLVLDRRPRIALISTSCTRAAFAPGYSPRHWAKAVARAAYAYPICWLPAAADQVRRRLSVKNCWALRPDDTRPLGPPPPCRQAIHRTPTKPVGDLWRSLRAHDLRGALHGIADLHDRVEILTGELDDMIPLAQTQQLARELPNARLHTPVPRAGHRLPSDKHGHAAVTALLARLCAASQPAPLSLRAIA</sequence>
<evidence type="ECO:0000313" key="2">
    <source>
        <dbReference type="EMBL" id="RKM90974.1"/>
    </source>
</evidence>